<dbReference type="OrthoDB" id="2361502at2"/>
<dbReference type="Gene3D" id="2.60.300.12">
    <property type="entry name" value="HesB-like domain"/>
    <property type="match status" value="1"/>
</dbReference>
<dbReference type="PATRIC" id="fig|1423740.3.peg.2361"/>
<dbReference type="RefSeq" id="WP_023860464.1">
    <property type="nucleotide sequence ID" value="NZ_AZFH01000060.1"/>
</dbReference>
<proteinExistence type="predicted"/>
<evidence type="ECO:0000259" key="1">
    <source>
        <dbReference type="Pfam" id="PF01521"/>
    </source>
</evidence>
<sequence>MELTVTKEASKKLSPYLTDSKYDLLLDFDDGVGSLSKVGVCSLDSNFRVVAVKHGDYAKDYNEVLESNVGPFRYKDYSDMYMDKVMRLELNPNNQMLRLIGNGSGELTASVALLDMSTQA</sequence>
<evidence type="ECO:0000313" key="2">
    <source>
        <dbReference type="EMBL" id="KRL80378.1"/>
    </source>
</evidence>
<reference evidence="2 3" key="1">
    <citation type="journal article" date="2015" name="Genome Announc.">
        <title>Expanding the biotechnology potential of lactobacilli through comparative genomics of 213 strains and associated genera.</title>
        <authorList>
            <person name="Sun Z."/>
            <person name="Harris H.M."/>
            <person name="McCann A."/>
            <person name="Guo C."/>
            <person name="Argimon S."/>
            <person name="Zhang W."/>
            <person name="Yang X."/>
            <person name="Jeffery I.B."/>
            <person name="Cooney J.C."/>
            <person name="Kagawa T.F."/>
            <person name="Liu W."/>
            <person name="Song Y."/>
            <person name="Salvetti E."/>
            <person name="Wrobel A."/>
            <person name="Rasinkangas P."/>
            <person name="Parkhill J."/>
            <person name="Rea M.C."/>
            <person name="O'Sullivan O."/>
            <person name="Ritari J."/>
            <person name="Douillard F.P."/>
            <person name="Paul Ross R."/>
            <person name="Yang R."/>
            <person name="Briner A.E."/>
            <person name="Felis G.E."/>
            <person name="de Vos W.M."/>
            <person name="Barrangou R."/>
            <person name="Klaenhammer T.R."/>
            <person name="Caufield P.W."/>
            <person name="Cui Y."/>
            <person name="Zhang H."/>
            <person name="O'Toole P.W."/>
        </authorList>
    </citation>
    <scope>NUCLEOTIDE SEQUENCE [LARGE SCALE GENOMIC DNA]</scope>
    <source>
        <strain evidence="2 3">DSM 15833</strain>
    </source>
</reference>
<dbReference type="Proteomes" id="UP000051048">
    <property type="component" value="Unassembled WGS sequence"/>
</dbReference>
<protein>
    <recommendedName>
        <fullName evidence="1">Core domain-containing protein</fullName>
    </recommendedName>
</protein>
<dbReference type="EMBL" id="AZFH01000060">
    <property type="protein sequence ID" value="KRL80378.1"/>
    <property type="molecule type" value="Genomic_DNA"/>
</dbReference>
<dbReference type="InterPro" id="IPR035903">
    <property type="entry name" value="HesB-like_dom_sf"/>
</dbReference>
<dbReference type="SUPFAM" id="SSF89360">
    <property type="entry name" value="HesB-like domain"/>
    <property type="match status" value="1"/>
</dbReference>
<feature type="domain" description="Core" evidence="1">
    <location>
        <begin position="1"/>
        <end position="113"/>
    </location>
</feature>
<dbReference type="Pfam" id="PF01521">
    <property type="entry name" value="Fe-S_biosyn"/>
    <property type="match status" value="1"/>
</dbReference>
<comment type="caution">
    <text evidence="2">The sequence shown here is derived from an EMBL/GenBank/DDBJ whole genome shotgun (WGS) entry which is preliminary data.</text>
</comment>
<dbReference type="InterPro" id="IPR000361">
    <property type="entry name" value="ATAP_core_dom"/>
</dbReference>
<gene>
    <name evidence="2" type="ORF">FC36_GL002175</name>
</gene>
<evidence type="ECO:0000313" key="3">
    <source>
        <dbReference type="Proteomes" id="UP000051048"/>
    </source>
</evidence>
<dbReference type="AlphaFoldDB" id="A0A0R1TNP7"/>
<name>A0A0R1TNP7_9LACO</name>
<organism evidence="2 3">
    <name type="scientific">Ligilactobacillus equi DSM 15833 = JCM 10991</name>
    <dbReference type="NCBI Taxonomy" id="1423740"/>
    <lineage>
        <taxon>Bacteria</taxon>
        <taxon>Bacillati</taxon>
        <taxon>Bacillota</taxon>
        <taxon>Bacilli</taxon>
        <taxon>Lactobacillales</taxon>
        <taxon>Lactobacillaceae</taxon>
        <taxon>Ligilactobacillus</taxon>
    </lineage>
</organism>
<accession>A0A0R1TNP7</accession>
<dbReference type="STRING" id="1423740.FC36_GL002175"/>